<dbReference type="EMBL" id="LQZQ01000049">
    <property type="protein sequence ID" value="KYG72235.1"/>
    <property type="molecule type" value="Genomic_DNA"/>
</dbReference>
<dbReference type="AlphaFoldDB" id="A0A150X0H3"/>
<name>A0A150X0H3_ROSEK</name>
<evidence type="ECO:0000313" key="2">
    <source>
        <dbReference type="EMBL" id="KYG72235.1"/>
    </source>
</evidence>
<dbReference type="OrthoDB" id="9762792at2"/>
<accession>A0A150X0H3</accession>
<reference evidence="2" key="1">
    <citation type="submission" date="2016-01" db="EMBL/GenBank/DDBJ databases">
        <title>Genome sequencing of Roseivirga ehrenbergii KMM 6017.</title>
        <authorList>
            <person name="Selvaratnam C."/>
            <person name="Thevarajoo S."/>
            <person name="Goh K.M."/>
            <person name="Ee R."/>
            <person name="Chan K.-G."/>
            <person name="Chong C.S."/>
        </authorList>
    </citation>
    <scope>NUCLEOTIDE SEQUENCE [LARGE SCALE GENOMIC DNA]</scope>
    <source>
        <strain evidence="2">KMM 6017</strain>
    </source>
</reference>
<dbReference type="Proteomes" id="UP000075583">
    <property type="component" value="Unassembled WGS sequence"/>
</dbReference>
<dbReference type="InterPro" id="IPR038726">
    <property type="entry name" value="PDDEXK_AddAB-type"/>
</dbReference>
<comment type="caution">
    <text evidence="2">The sequence shown here is derived from an EMBL/GenBank/DDBJ whole genome shotgun (WGS) entry which is preliminary data.</text>
</comment>
<evidence type="ECO:0000313" key="3">
    <source>
        <dbReference type="Proteomes" id="UP000075583"/>
    </source>
</evidence>
<dbReference type="Gene3D" id="3.90.320.10">
    <property type="match status" value="1"/>
</dbReference>
<dbReference type="InterPro" id="IPR027417">
    <property type="entry name" value="P-loop_NTPase"/>
</dbReference>
<dbReference type="STRING" id="279360.MB14_09345"/>
<feature type="domain" description="PD-(D/E)XK endonuclease-like" evidence="1">
    <location>
        <begin position="662"/>
        <end position="942"/>
    </location>
</feature>
<dbReference type="InterPro" id="IPR011604">
    <property type="entry name" value="PDDEXK-like_dom_sf"/>
</dbReference>
<dbReference type="SUPFAM" id="SSF52540">
    <property type="entry name" value="P-loop containing nucleoside triphosphate hydrolases"/>
    <property type="match status" value="1"/>
</dbReference>
<evidence type="ECO:0000259" key="1">
    <source>
        <dbReference type="Pfam" id="PF12705"/>
    </source>
</evidence>
<keyword evidence="3" id="KW-1185">Reference proteome</keyword>
<gene>
    <name evidence="2" type="ORF">MB14_09345</name>
</gene>
<proteinExistence type="predicted"/>
<protein>
    <recommendedName>
        <fullName evidence="1">PD-(D/E)XK endonuclease-like domain-containing protein</fullName>
    </recommendedName>
</protein>
<sequence length="947" mass="110356">MKTFHHLIVEQIQESDLQQLKGHCFVFPTKRGGVFFKRALLQKYGHHDFMLPTIFSIEDFVQRMTGLSITDELTLLFHLFKIYQKRDQDLEFDAFYAWGKVILKDYDEIDRYLANAKQIYSDLQNIKEIDHVFGYNDEFREIIARFRTLTEKQDKTKLLTEFLKIWKEVGAVYEDFQGELLKEEKAYGGMLYRNLASVLSQDHFEHPFDYYHFCGFNALSKSEEVIFDALVKAKRAQLYWDTDNYFMLEKKEEAGDFMREYRIKWPDSIWFDADSLSEPKTVHVHAVPQNMAQAHLAAKLAGELIHQGAKPEETAIVLADEKLLVPFLYAMPLHDHKVNVTMGYPMKSTIVFDFVLCYLELMRKAQTTDQGLVFHTYDLRPFLSNAYTALFHEGIYQQLSEWFVREKKTKIGLNELLDKVKSSQLQALLKAGKEWENIANALKTYLTVAFYDFKEKDSGLTDREFIYFFLKSLNQLNDYLRQKETFSLRLIKKIIQEHFRAVKIPFEGEPVQGVQVMGFLETRTLDFKHIIVVSANEGKLPTARNSNSYIPYGLRKVFQLPTFEEQDAIYAYHFKRLLQRAEEVHFVYDNTTQGDSTGERSRFILQQLKRYKKLEHYTILEKSYEGLVPKAINSNEISIPKGPEVNKLLSRFLQGTEEGKFLSPTSLTNYITCPLKFYLKNVASFRELDDLDEDIDARNLGIVVHEVLEFLYKPWLNREIGAEQIRLLKGLVEKQLIDSLERNKIIQENQQLSGRDLVTKQVMEQMIQKVLDLDAQEAPFKVIGLEAEEFETLVAIDGIGKARVSGTIDRMDEKAKELRITDYKTGKVEFVSKTLMYKDPQSYIDKYFDDPKYKSGFQGYLYAVLTKGHFDLPVKVGITSMRKLSEGTQWLRDGQAIPADAIAMFEEKLQNLVREIYNPSVPFAQTDDLNRCEYCEFQQLCKRGRGG</sequence>
<dbReference type="RefSeq" id="WP_062593306.1">
    <property type="nucleotide sequence ID" value="NZ_LQZQ01000049.1"/>
</dbReference>
<organism evidence="2 3">
    <name type="scientific">Roseivirga ehrenbergii (strain DSM 102268 / JCM 13514 / KCTC 12282 / NCIMB 14502 / KMM 6017)</name>
    <dbReference type="NCBI Taxonomy" id="279360"/>
    <lineage>
        <taxon>Bacteria</taxon>
        <taxon>Pseudomonadati</taxon>
        <taxon>Bacteroidota</taxon>
        <taxon>Cytophagia</taxon>
        <taxon>Cytophagales</taxon>
        <taxon>Roseivirgaceae</taxon>
        <taxon>Roseivirga</taxon>
    </lineage>
</organism>
<dbReference type="Pfam" id="PF12705">
    <property type="entry name" value="PDDEXK_1"/>
    <property type="match status" value="1"/>
</dbReference>